<dbReference type="Proteomes" id="UP000000641">
    <property type="component" value="Chromosome"/>
</dbReference>
<dbReference type="Pfam" id="PF07969">
    <property type="entry name" value="Amidohydro_3"/>
    <property type="match status" value="1"/>
</dbReference>
<reference evidence="3" key="1">
    <citation type="journal article" date="2008" name="J. Bacteriol.">
        <title>Genome sequence of Thermofilum pendens reveals an exceptional loss of biosynthetic pathways without genome reduction.</title>
        <authorList>
            <person name="Anderson I."/>
            <person name="Rodriguez J."/>
            <person name="Susanti D."/>
            <person name="Porat I."/>
            <person name="Reich C."/>
            <person name="Ulrich L.E."/>
            <person name="Elkins J.G."/>
            <person name="Mavromatis K."/>
            <person name="Lykidis A."/>
            <person name="Kim E."/>
            <person name="Thompson L.S."/>
            <person name="Nolan M."/>
            <person name="Land M."/>
            <person name="Copeland A."/>
            <person name="Lapidus A."/>
            <person name="Lucas S."/>
            <person name="Detter C."/>
            <person name="Zhulin I.B."/>
            <person name="Olsen G.J."/>
            <person name="Whitman W."/>
            <person name="Mukhopadhyay B."/>
            <person name="Bristow J."/>
            <person name="Kyrpides N."/>
        </authorList>
    </citation>
    <scope>NUCLEOTIDE SEQUENCE [LARGE SCALE GENOMIC DNA]</scope>
    <source>
        <strain evidence="3">DSM 2475 / Hrk 5</strain>
    </source>
</reference>
<dbReference type="InterPro" id="IPR032466">
    <property type="entry name" value="Metal_Hydrolase"/>
</dbReference>
<dbReference type="EMBL" id="CP000505">
    <property type="protein sequence ID" value="ABL78180.1"/>
    <property type="molecule type" value="Genomic_DNA"/>
</dbReference>
<name>A1RYA0_THEPD</name>
<dbReference type="EnsemblBacteria" id="ABL78180">
    <property type="protein sequence ID" value="ABL78180"/>
    <property type="gene ID" value="Tpen_0778"/>
</dbReference>
<gene>
    <name evidence="2" type="ordered locus">Tpen_0778</name>
</gene>
<proteinExistence type="predicted"/>
<dbReference type="HOGENOM" id="CLU_009942_3_1_2"/>
<dbReference type="SUPFAM" id="SSF51556">
    <property type="entry name" value="Metallo-dependent hydrolases"/>
    <property type="match status" value="1"/>
</dbReference>
<dbReference type="GO" id="GO:0016810">
    <property type="term" value="F:hydrolase activity, acting on carbon-nitrogen (but not peptide) bonds"/>
    <property type="evidence" value="ECO:0007669"/>
    <property type="project" value="InterPro"/>
</dbReference>
<dbReference type="InterPro" id="IPR013108">
    <property type="entry name" value="Amidohydro_3"/>
</dbReference>
<evidence type="ECO:0000313" key="3">
    <source>
        <dbReference type="Proteomes" id="UP000000641"/>
    </source>
</evidence>
<protein>
    <submittedName>
        <fullName evidence="2">Amidohydrolase 3</fullName>
    </submittedName>
</protein>
<organism evidence="2 3">
    <name type="scientific">Thermofilum pendens (strain DSM 2475 / Hrk 5)</name>
    <dbReference type="NCBI Taxonomy" id="368408"/>
    <lineage>
        <taxon>Archaea</taxon>
        <taxon>Thermoproteota</taxon>
        <taxon>Thermoprotei</taxon>
        <taxon>Thermofilales</taxon>
        <taxon>Thermofilaceae</taxon>
        <taxon>Thermofilum</taxon>
    </lineage>
</organism>
<dbReference type="CDD" id="cd01300">
    <property type="entry name" value="YtcJ_like"/>
    <property type="match status" value="1"/>
</dbReference>
<accession>A1RYA0</accession>
<dbReference type="eggNOG" id="arCOG00691">
    <property type="taxonomic scope" value="Archaea"/>
</dbReference>
<dbReference type="PANTHER" id="PTHR22642:SF2">
    <property type="entry name" value="PROTEIN LONG AFTER FAR-RED 3"/>
    <property type="match status" value="1"/>
</dbReference>
<keyword evidence="3" id="KW-1185">Reference proteome</keyword>
<dbReference type="InterPro" id="IPR033932">
    <property type="entry name" value="YtcJ-like"/>
</dbReference>
<evidence type="ECO:0000313" key="2">
    <source>
        <dbReference type="EMBL" id="ABL78180.1"/>
    </source>
</evidence>
<dbReference type="Gene3D" id="3.10.310.70">
    <property type="match status" value="1"/>
</dbReference>
<dbReference type="STRING" id="368408.Tpen_0778"/>
<feature type="domain" description="Amidohydrolase 3" evidence="1">
    <location>
        <begin position="47"/>
        <end position="448"/>
    </location>
</feature>
<dbReference type="Gene3D" id="2.30.40.10">
    <property type="entry name" value="Urease, subunit C, domain 1"/>
    <property type="match status" value="1"/>
</dbReference>
<dbReference type="KEGG" id="tpe:Tpen_0778"/>
<sequence length="499" mass="54405">MVRVKIAFVNAFVPWSPGSDSVVYSPSSGIVFVGSESAALKTGADLVVDVEGRVVVPGLVDAHMHLYSTALSLGRLDLRGVSSLEEIREVLKAAVKEAPPGSWIVGRGWDQEKLKERRMPTRFDIDDVTGDNPVVLIRVCGHVALLNTLALRKMGLLDSERGFGALLEKEGGVPTGIVYEDLVDYVVSRIPPPPPELLKSWILRVLSEYVSLGVTELHSMSVSLEELEAVQRVLTTLPIGYRAYVDPGIAELAAREYKGLVHGVKIFADGSFGARTAALREKYSDAETRGVLRISSEGILSVARRALSLGLQTAVHAIGDLAVAEALKAAEQLPRGSLRIEHASLTPPDILEKIGAVKPEIAVQPHFILSDTWITERLGERAEWVYAFKSLQARTRVYGSSDAPVEPINPWLGVYAAVERGCPEGLPVCRYTYGEKMSFVEALRLYTSYDQRRPSIVVLNSTRLPTSKKEYEALRAYAVLVGGKTVYRAPGARVPDLLA</sequence>
<dbReference type="AlphaFoldDB" id="A1RYA0"/>
<evidence type="ECO:0000259" key="1">
    <source>
        <dbReference type="Pfam" id="PF07969"/>
    </source>
</evidence>
<dbReference type="InterPro" id="IPR011059">
    <property type="entry name" value="Metal-dep_hydrolase_composite"/>
</dbReference>
<dbReference type="PANTHER" id="PTHR22642">
    <property type="entry name" value="IMIDAZOLONEPROPIONASE"/>
    <property type="match status" value="1"/>
</dbReference>
<dbReference type="Gene3D" id="3.20.20.140">
    <property type="entry name" value="Metal-dependent hydrolases"/>
    <property type="match status" value="1"/>
</dbReference>